<comment type="similarity">
    <text evidence="4 16">Belongs to the diacylglycerol acyltransferase family.</text>
</comment>
<dbReference type="SUPFAM" id="SSF69593">
    <property type="entry name" value="Glycerol-3-phosphate (1)-acyltransferase"/>
    <property type="match status" value="1"/>
</dbReference>
<dbReference type="EMBL" id="JAEPQZ010000013">
    <property type="protein sequence ID" value="KAG2174384.1"/>
    <property type="molecule type" value="Genomic_DNA"/>
</dbReference>
<organism evidence="18 19">
    <name type="scientific">Mortierella isabellina</name>
    <name type="common">Filamentous fungus</name>
    <name type="synonym">Umbelopsis isabellina</name>
    <dbReference type="NCBI Taxonomy" id="91625"/>
    <lineage>
        <taxon>Eukaryota</taxon>
        <taxon>Fungi</taxon>
        <taxon>Fungi incertae sedis</taxon>
        <taxon>Mucoromycota</taxon>
        <taxon>Mucoromycotina</taxon>
        <taxon>Umbelopsidomycetes</taxon>
        <taxon>Umbelopsidales</taxon>
        <taxon>Umbelopsidaceae</taxon>
        <taxon>Umbelopsis</taxon>
    </lineage>
</organism>
<reference evidence="18" key="1">
    <citation type="submission" date="2020-12" db="EMBL/GenBank/DDBJ databases">
        <title>Metabolic potential, ecology and presence of endohyphal bacteria is reflected in genomic diversity of Mucoromycotina.</title>
        <authorList>
            <person name="Muszewska A."/>
            <person name="Okrasinska A."/>
            <person name="Steczkiewicz K."/>
            <person name="Drgas O."/>
            <person name="Orlowska M."/>
            <person name="Perlinska-Lenart U."/>
            <person name="Aleksandrzak-Piekarczyk T."/>
            <person name="Szatraj K."/>
            <person name="Zielenkiewicz U."/>
            <person name="Pilsyk S."/>
            <person name="Malc E."/>
            <person name="Mieczkowski P."/>
            <person name="Kruszewska J.S."/>
            <person name="Biernat P."/>
            <person name="Pawlowska J."/>
        </authorList>
    </citation>
    <scope>NUCLEOTIDE SEQUENCE</scope>
    <source>
        <strain evidence="18">WA0000067209</strain>
    </source>
</reference>
<evidence type="ECO:0000313" key="18">
    <source>
        <dbReference type="EMBL" id="KAG2174384.1"/>
    </source>
</evidence>
<evidence type="ECO:0000256" key="12">
    <source>
        <dbReference type="ARBA" id="ARBA00023098"/>
    </source>
</evidence>
<feature type="region of interest" description="Disordered" evidence="17">
    <location>
        <begin position="1"/>
        <end position="32"/>
    </location>
</feature>
<evidence type="ECO:0000256" key="14">
    <source>
        <dbReference type="ARBA" id="ARBA00023315"/>
    </source>
</evidence>
<evidence type="ECO:0000256" key="2">
    <source>
        <dbReference type="ARBA" id="ARBA00004771"/>
    </source>
</evidence>
<evidence type="ECO:0000256" key="9">
    <source>
        <dbReference type="ARBA" id="ARBA00022798"/>
    </source>
</evidence>
<comment type="subcellular location">
    <subcellularLocation>
        <location evidence="1 16">Endoplasmic reticulum membrane</location>
        <topology evidence="1 16">Multi-pass membrane protein</topology>
    </subcellularLocation>
</comment>
<evidence type="ECO:0000256" key="7">
    <source>
        <dbReference type="ARBA" id="ARBA00022679"/>
    </source>
</evidence>
<evidence type="ECO:0000256" key="17">
    <source>
        <dbReference type="SAM" id="MobiDB-lite"/>
    </source>
</evidence>
<comment type="catalytic activity">
    <reaction evidence="15 16">
        <text>an acyl-CoA + a 1,2-diacyl-sn-glycerol = a triacyl-sn-glycerol + CoA</text>
        <dbReference type="Rhea" id="RHEA:10868"/>
        <dbReference type="ChEBI" id="CHEBI:17815"/>
        <dbReference type="ChEBI" id="CHEBI:57287"/>
        <dbReference type="ChEBI" id="CHEBI:58342"/>
        <dbReference type="ChEBI" id="CHEBI:64615"/>
        <dbReference type="EC" id="2.3.1.20"/>
    </reaction>
</comment>
<keyword evidence="11 16" id="KW-1133">Transmembrane helix</keyword>
<feature type="transmembrane region" description="Helical" evidence="16">
    <location>
        <begin position="54"/>
        <end position="72"/>
    </location>
</feature>
<keyword evidence="9" id="KW-0319">Glycerol metabolism</keyword>
<evidence type="ECO:0000256" key="6">
    <source>
        <dbReference type="ARBA" id="ARBA00022516"/>
    </source>
</evidence>
<keyword evidence="10 16" id="KW-0256">Endoplasmic reticulum</keyword>
<evidence type="ECO:0000313" key="19">
    <source>
        <dbReference type="Proteomes" id="UP000654370"/>
    </source>
</evidence>
<dbReference type="AlphaFoldDB" id="A0A8H7UCD4"/>
<keyword evidence="12 16" id="KW-0443">Lipid metabolism</keyword>
<keyword evidence="14 16" id="KW-0012">Acyltransferase</keyword>
<accession>A0A8H7UCD4</accession>
<gene>
    <name evidence="18" type="ORF">INT43_004407</name>
</gene>
<evidence type="ECO:0000256" key="11">
    <source>
        <dbReference type="ARBA" id="ARBA00022989"/>
    </source>
</evidence>
<dbReference type="EC" id="2.3.1.20" evidence="5 16"/>
<comment type="pathway">
    <text evidence="2 16">Glycerolipid metabolism; triacylglycerol biosynthesis.</text>
</comment>
<dbReference type="GO" id="GO:0006071">
    <property type="term" value="P:glycerol metabolic process"/>
    <property type="evidence" value="ECO:0007669"/>
    <property type="project" value="UniProtKB-UniRule"/>
</dbReference>
<proteinExistence type="inferred from homology"/>
<dbReference type="InterPro" id="IPR007130">
    <property type="entry name" value="DAGAT"/>
</dbReference>
<evidence type="ECO:0000256" key="1">
    <source>
        <dbReference type="ARBA" id="ARBA00004477"/>
    </source>
</evidence>
<dbReference type="PANTHER" id="PTHR12317">
    <property type="entry name" value="DIACYLGLYCEROL O-ACYLTRANSFERASE"/>
    <property type="match status" value="1"/>
</dbReference>
<dbReference type="GO" id="GO:0005789">
    <property type="term" value="C:endoplasmic reticulum membrane"/>
    <property type="evidence" value="ECO:0007669"/>
    <property type="project" value="UniProtKB-SubCell"/>
</dbReference>
<evidence type="ECO:0000256" key="3">
    <source>
        <dbReference type="ARBA" id="ARBA00005189"/>
    </source>
</evidence>
<keyword evidence="8 16" id="KW-0812">Transmembrane</keyword>
<dbReference type="Proteomes" id="UP000654370">
    <property type="component" value="Unassembled WGS sequence"/>
</dbReference>
<dbReference type="CDD" id="cd07987">
    <property type="entry name" value="LPLAT_MGAT-like"/>
    <property type="match status" value="1"/>
</dbReference>
<evidence type="ECO:0000256" key="8">
    <source>
        <dbReference type="ARBA" id="ARBA00022692"/>
    </source>
</evidence>
<dbReference type="GO" id="GO:0019432">
    <property type="term" value="P:triglyceride biosynthetic process"/>
    <property type="evidence" value="ECO:0007669"/>
    <property type="project" value="UniProtKB-UniRule"/>
</dbReference>
<dbReference type="GO" id="GO:0004144">
    <property type="term" value="F:diacylglycerol O-acyltransferase activity"/>
    <property type="evidence" value="ECO:0007669"/>
    <property type="project" value="UniProtKB-UniRule"/>
</dbReference>
<feature type="compositionally biased region" description="Pro residues" evidence="17">
    <location>
        <begin position="1"/>
        <end position="12"/>
    </location>
</feature>
<evidence type="ECO:0000256" key="15">
    <source>
        <dbReference type="ARBA" id="ARBA00048109"/>
    </source>
</evidence>
<evidence type="ECO:0000256" key="10">
    <source>
        <dbReference type="ARBA" id="ARBA00022824"/>
    </source>
</evidence>
<evidence type="ECO:0000256" key="16">
    <source>
        <dbReference type="RuleBase" id="RU367023"/>
    </source>
</evidence>
<dbReference type="Pfam" id="PF03982">
    <property type="entry name" value="DAGAT"/>
    <property type="match status" value="2"/>
</dbReference>
<keyword evidence="6 16" id="KW-0444">Lipid biosynthesis</keyword>
<keyword evidence="19" id="KW-1185">Reference proteome</keyword>
<comment type="function">
    <text evidence="16">Catalyzes the terminal and only committed step in triacylglycerol synthesis by using diacylglycerol and fatty acyl CoA as substrates.</text>
</comment>
<comment type="pathway">
    <text evidence="3">Lipid metabolism.</text>
</comment>
<protein>
    <recommendedName>
        <fullName evidence="5 16">Diacylglycerol O-acyltransferase</fullName>
        <ecNumber evidence="5 16">2.3.1.20</ecNumber>
    </recommendedName>
</protein>
<sequence>QLSFPKTPPNNPPAYHTMARSHQQPSNKNEKHSILPQPNYAPLNVPLKRRLQTLAVLIWCSMMSICIFLFFFICSIPILFWLPIIIYLTWILIWDKAPENGGRSISWVRNSKAWKLFADYFPAKLIKKAHLLIRAPTHLTSRKQIWIQRKPISLGECEKGHDWLDPRVFGASANKSLDSYHPHGIISMGSFITFATNATGFNESFPGIKPSLLTLTSNFNIPFYRDYMMACGLCSVSKTSCQNILTKGGPGRAIAIVVGGASESLSARPGVMDLVLKRRFGFVKIAVQTGASLVPTLSFGENDLYEQVENDENSRLRRWQKKVQHALGFTMPLFHGRGVFNYDFGLLPHRHPIHTVVGKPIPVPKDAKDRPMDAVVNELHEKYMDALQDMYDRYKDVYAKDRIKELEFVE</sequence>
<evidence type="ECO:0000256" key="13">
    <source>
        <dbReference type="ARBA" id="ARBA00023136"/>
    </source>
</evidence>
<feature type="transmembrane region" description="Helical" evidence="16">
    <location>
        <begin position="78"/>
        <end position="94"/>
    </location>
</feature>
<evidence type="ECO:0000256" key="4">
    <source>
        <dbReference type="ARBA" id="ARBA00005420"/>
    </source>
</evidence>
<keyword evidence="7" id="KW-0808">Transferase</keyword>
<dbReference type="PANTHER" id="PTHR12317:SF0">
    <property type="entry name" value="ACYLTRANSFERASE"/>
    <property type="match status" value="1"/>
</dbReference>
<feature type="non-terminal residue" evidence="18">
    <location>
        <position position="1"/>
    </location>
</feature>
<comment type="caution">
    <text evidence="18">The sequence shown here is derived from an EMBL/GenBank/DDBJ whole genome shotgun (WGS) entry which is preliminary data.</text>
</comment>
<keyword evidence="13 16" id="KW-0472">Membrane</keyword>
<name>A0A8H7UCD4_MORIS</name>
<evidence type="ECO:0000256" key="5">
    <source>
        <dbReference type="ARBA" id="ARBA00013244"/>
    </source>
</evidence>
<dbReference type="UniPathway" id="UPA00282"/>
<dbReference type="OrthoDB" id="264532at2759"/>